<evidence type="ECO:0000313" key="3">
    <source>
        <dbReference type="Proteomes" id="UP000197138"/>
    </source>
</evidence>
<reference evidence="3" key="1">
    <citation type="journal article" date="2017" name="Plant J.">
        <title>The pomegranate (Punica granatum L.) genome and the genomics of punicalagin biosynthesis.</title>
        <authorList>
            <person name="Qin G."/>
            <person name="Xu C."/>
            <person name="Ming R."/>
            <person name="Tang H."/>
            <person name="Guyot R."/>
            <person name="Kramer E.M."/>
            <person name="Hu Y."/>
            <person name="Yi X."/>
            <person name="Qi Y."/>
            <person name="Xu X."/>
            <person name="Gao Z."/>
            <person name="Pan H."/>
            <person name="Jian J."/>
            <person name="Tian Y."/>
            <person name="Yue Z."/>
            <person name="Xu Y."/>
        </authorList>
    </citation>
    <scope>NUCLEOTIDE SEQUENCE [LARGE SCALE GENOMIC DNA]</scope>
    <source>
        <strain evidence="3">cv. Dabenzi</strain>
    </source>
</reference>
<feature type="compositionally biased region" description="Pro residues" evidence="1">
    <location>
        <begin position="54"/>
        <end position="64"/>
    </location>
</feature>
<gene>
    <name evidence="2" type="ORF">CDL15_Pgr028166</name>
</gene>
<feature type="compositionally biased region" description="Acidic residues" evidence="1">
    <location>
        <begin position="10"/>
        <end position="20"/>
    </location>
</feature>
<organism evidence="2 3">
    <name type="scientific">Punica granatum</name>
    <name type="common">Pomegranate</name>
    <dbReference type="NCBI Taxonomy" id="22663"/>
    <lineage>
        <taxon>Eukaryota</taxon>
        <taxon>Viridiplantae</taxon>
        <taxon>Streptophyta</taxon>
        <taxon>Embryophyta</taxon>
        <taxon>Tracheophyta</taxon>
        <taxon>Spermatophyta</taxon>
        <taxon>Magnoliopsida</taxon>
        <taxon>eudicotyledons</taxon>
        <taxon>Gunneridae</taxon>
        <taxon>Pentapetalae</taxon>
        <taxon>rosids</taxon>
        <taxon>malvids</taxon>
        <taxon>Myrtales</taxon>
        <taxon>Lythraceae</taxon>
        <taxon>Punica</taxon>
    </lineage>
</organism>
<name>A0A218XGX2_PUNGR</name>
<dbReference type="EMBL" id="MTKT01001774">
    <property type="protein sequence ID" value="OWM84174.1"/>
    <property type="molecule type" value="Genomic_DNA"/>
</dbReference>
<sequence>MERMGPEVRDWDEENDDMEFEQSTQPCLEEKRSQNTSDQVKKATTAPPVRQPLVRPPPVKPPPIRPHHTPITAHTMEAASSGTAARQKKTTPFPLYKATTKRRQTSLHAYDTRHFLAFRARPCCSSSSTPQVSGEGGKDIQLDGHLDLVPDDPSVSFLESEGDLDHNRSSETDVDETLKMEMPLAVPYGSGTRAGLFRTPISCGVQSATSAHGLPQPALAVRNLMEQVKTIMSLMLHRREGYPSGPLVDFAADAMECESLKTL</sequence>
<accession>A0A218XGX2</accession>
<evidence type="ECO:0000313" key="2">
    <source>
        <dbReference type="EMBL" id="OWM84174.1"/>
    </source>
</evidence>
<protein>
    <submittedName>
        <fullName evidence="2">Uncharacterized protein</fullName>
    </submittedName>
</protein>
<comment type="caution">
    <text evidence="2">The sequence shown here is derived from an EMBL/GenBank/DDBJ whole genome shotgun (WGS) entry which is preliminary data.</text>
</comment>
<proteinExistence type="predicted"/>
<dbReference type="Proteomes" id="UP000197138">
    <property type="component" value="Unassembled WGS sequence"/>
</dbReference>
<dbReference type="AlphaFoldDB" id="A0A218XGX2"/>
<evidence type="ECO:0000256" key="1">
    <source>
        <dbReference type="SAM" id="MobiDB-lite"/>
    </source>
</evidence>
<feature type="region of interest" description="Disordered" evidence="1">
    <location>
        <begin position="1"/>
        <end position="70"/>
    </location>
</feature>